<dbReference type="GO" id="GO:0017148">
    <property type="term" value="P:negative regulation of translation"/>
    <property type="evidence" value="ECO:0007669"/>
    <property type="project" value="UniProtKB-KW"/>
</dbReference>
<dbReference type="Proteomes" id="UP001054889">
    <property type="component" value="Unassembled WGS sequence"/>
</dbReference>
<gene>
    <name evidence="2" type="primary">ga23383</name>
    <name evidence="2" type="ORF">PR202_ga23383</name>
</gene>
<dbReference type="AlphaFoldDB" id="A0AAV5D512"/>
<keyword evidence="1" id="KW-0378">Hydrolase</keyword>
<dbReference type="PANTHER" id="PTHR33453">
    <property type="match status" value="1"/>
</dbReference>
<dbReference type="GO" id="GO:0030598">
    <property type="term" value="F:rRNA N-glycosylase activity"/>
    <property type="evidence" value="ECO:0007669"/>
    <property type="project" value="UniProtKB-EC"/>
</dbReference>
<accession>A0AAV5D512</accession>
<dbReference type="PRINTS" id="PR00396">
    <property type="entry name" value="SHIGARICIN"/>
</dbReference>
<dbReference type="InterPro" id="IPR017989">
    <property type="entry name" value="Ribosome_inactivat_1/2"/>
</dbReference>
<evidence type="ECO:0000313" key="2">
    <source>
        <dbReference type="EMBL" id="GJN05724.1"/>
    </source>
</evidence>
<sequence length="263" mass="28868">MALNPLFTVTFDVASSDNYGQFISNLRHRLANPRHFTHNRPVLPPVEPDVPPRRWFHIVLRTPQAELTLATRADNLYMEGFRSTDGTWWELTEGLLPGAIYMGFGGSAYRDLLGDTDKLADVALGPEQMKEAVNALAARVPASMSSGPAQQRAKDLLPALLLMVHEATRFATLSGYVAELMHPRAAMKRATLTDEMRELINGWEDLSEALLTADVSPPGRFTPFPKMGVNTVEEAAKTVGILLFVEVPGGLTADAALQLFRQG</sequence>
<keyword evidence="1" id="KW-0611">Plant defense</keyword>
<dbReference type="GO" id="GO:0006952">
    <property type="term" value="P:defense response"/>
    <property type="evidence" value="ECO:0007669"/>
    <property type="project" value="UniProtKB-KW"/>
</dbReference>
<protein>
    <recommendedName>
        <fullName evidence="1">rRNA N-glycosylase</fullName>
        <ecNumber evidence="1">3.2.2.22</ecNumber>
    </recommendedName>
</protein>
<dbReference type="GO" id="GO:0090729">
    <property type="term" value="F:toxin activity"/>
    <property type="evidence" value="ECO:0007669"/>
    <property type="project" value="UniProtKB-KW"/>
</dbReference>
<evidence type="ECO:0000256" key="1">
    <source>
        <dbReference type="RuleBase" id="RU004915"/>
    </source>
</evidence>
<keyword evidence="3" id="KW-1185">Reference proteome</keyword>
<proteinExistence type="inferred from homology"/>
<dbReference type="SUPFAM" id="SSF56371">
    <property type="entry name" value="Ribosome inactivating proteins (RIP)"/>
    <property type="match status" value="1"/>
</dbReference>
<evidence type="ECO:0000313" key="3">
    <source>
        <dbReference type="Proteomes" id="UP001054889"/>
    </source>
</evidence>
<dbReference type="InterPro" id="IPR001574">
    <property type="entry name" value="Ribosome_inactivat_prot"/>
</dbReference>
<dbReference type="EC" id="3.2.2.22" evidence="1"/>
<reference evidence="2" key="1">
    <citation type="journal article" date="2018" name="DNA Res.">
        <title>Multiple hybrid de novo genome assembly of finger millet, an orphan allotetraploid crop.</title>
        <authorList>
            <person name="Hatakeyama M."/>
            <person name="Aluri S."/>
            <person name="Balachadran M.T."/>
            <person name="Sivarajan S.R."/>
            <person name="Patrignani A."/>
            <person name="Gruter S."/>
            <person name="Poveda L."/>
            <person name="Shimizu-Inatsugi R."/>
            <person name="Baeten J."/>
            <person name="Francoijs K.J."/>
            <person name="Nataraja K.N."/>
            <person name="Reddy Y.A.N."/>
            <person name="Phadnis S."/>
            <person name="Ravikumar R.L."/>
            <person name="Schlapbach R."/>
            <person name="Sreeman S.M."/>
            <person name="Shimizu K.K."/>
        </authorList>
    </citation>
    <scope>NUCLEOTIDE SEQUENCE</scope>
</reference>
<dbReference type="Gene3D" id="4.10.470.10">
    <property type="entry name" value="Ricin (A Subunit), domain 2"/>
    <property type="match status" value="1"/>
</dbReference>
<dbReference type="EMBL" id="BQKI01000012">
    <property type="protein sequence ID" value="GJN05724.1"/>
    <property type="molecule type" value="Genomic_DNA"/>
</dbReference>
<dbReference type="InterPro" id="IPR016138">
    <property type="entry name" value="Ribosome_inactivat_prot_sub1"/>
</dbReference>
<name>A0AAV5D512_ELECO</name>
<dbReference type="InterPro" id="IPR016139">
    <property type="entry name" value="Ribosome_inactivat_prot_sub2"/>
</dbReference>
<reference evidence="2" key="2">
    <citation type="submission" date="2021-12" db="EMBL/GenBank/DDBJ databases">
        <title>Resequencing data analysis of finger millet.</title>
        <authorList>
            <person name="Hatakeyama M."/>
            <person name="Aluri S."/>
            <person name="Balachadran M.T."/>
            <person name="Sivarajan S.R."/>
            <person name="Poveda L."/>
            <person name="Shimizu-Inatsugi R."/>
            <person name="Schlapbach R."/>
            <person name="Sreeman S.M."/>
            <person name="Shimizu K.K."/>
        </authorList>
    </citation>
    <scope>NUCLEOTIDE SEQUENCE</scope>
</reference>
<dbReference type="InterPro" id="IPR036041">
    <property type="entry name" value="Ribosome-inact_prot_sf"/>
</dbReference>
<comment type="catalytic activity">
    <reaction evidence="1">
        <text>Endohydrolysis of the N-glycosidic bond at one specific adenosine on the 28S rRNA.</text>
        <dbReference type="EC" id="3.2.2.22"/>
    </reaction>
</comment>
<keyword evidence="1" id="KW-0800">Toxin</keyword>
<dbReference type="PANTHER" id="PTHR33453:SF27">
    <property type="entry name" value="RRNA N-GLYCOSYLASE"/>
    <property type="match status" value="1"/>
</dbReference>
<comment type="similarity">
    <text evidence="1">Belongs to the ribosome-inactivating protein family.</text>
</comment>
<dbReference type="Gene3D" id="3.40.420.10">
    <property type="entry name" value="Ricin (A subunit), domain 1"/>
    <property type="match status" value="1"/>
</dbReference>
<keyword evidence="1" id="KW-0652">Protein synthesis inhibitor</keyword>
<dbReference type="Pfam" id="PF00161">
    <property type="entry name" value="RIP"/>
    <property type="match status" value="1"/>
</dbReference>
<comment type="caution">
    <text evidence="2">The sequence shown here is derived from an EMBL/GenBank/DDBJ whole genome shotgun (WGS) entry which is preliminary data.</text>
</comment>
<organism evidence="2 3">
    <name type="scientific">Eleusine coracana subsp. coracana</name>
    <dbReference type="NCBI Taxonomy" id="191504"/>
    <lineage>
        <taxon>Eukaryota</taxon>
        <taxon>Viridiplantae</taxon>
        <taxon>Streptophyta</taxon>
        <taxon>Embryophyta</taxon>
        <taxon>Tracheophyta</taxon>
        <taxon>Spermatophyta</taxon>
        <taxon>Magnoliopsida</taxon>
        <taxon>Liliopsida</taxon>
        <taxon>Poales</taxon>
        <taxon>Poaceae</taxon>
        <taxon>PACMAD clade</taxon>
        <taxon>Chloridoideae</taxon>
        <taxon>Cynodonteae</taxon>
        <taxon>Eleusininae</taxon>
        <taxon>Eleusine</taxon>
    </lineage>
</organism>